<dbReference type="Proteomes" id="UP000005627">
    <property type="component" value="Chromosome 2"/>
</dbReference>
<proteinExistence type="inferred from homology"/>
<dbReference type="InterPro" id="IPR042776">
    <property type="entry name" value="Ribosomal_mL53_fung"/>
</dbReference>
<dbReference type="RefSeq" id="XP_003679700.1">
    <property type="nucleotide sequence ID" value="XM_003679652.1"/>
</dbReference>
<comment type="subcellular location">
    <subcellularLocation>
        <location evidence="1">Mitochondrion</location>
    </subcellularLocation>
</comment>
<dbReference type="Pfam" id="PF10780">
    <property type="entry name" value="MRP_L53"/>
    <property type="match status" value="1"/>
</dbReference>
<dbReference type="KEGG" id="tdl:TDEL_0B03600"/>
<dbReference type="AlphaFoldDB" id="G8ZPE5"/>
<dbReference type="GO" id="GO:0003735">
    <property type="term" value="F:structural constituent of ribosome"/>
    <property type="evidence" value="ECO:0007669"/>
    <property type="project" value="EnsemblFungi"/>
</dbReference>
<evidence type="ECO:0000256" key="1">
    <source>
        <dbReference type="ARBA" id="ARBA00004173"/>
    </source>
</evidence>
<dbReference type="FunFam" id="3.40.30.10:FF:000260">
    <property type="entry name" value="Mitochondrial ribosomal protein L44"/>
    <property type="match status" value="1"/>
</dbReference>
<evidence type="ECO:0000256" key="7">
    <source>
        <dbReference type="ARBA" id="ARBA00077936"/>
    </source>
</evidence>
<dbReference type="eggNOG" id="ENOG502S452">
    <property type="taxonomic scope" value="Eukaryota"/>
</dbReference>
<evidence type="ECO:0000256" key="2">
    <source>
        <dbReference type="ARBA" id="ARBA00005557"/>
    </source>
</evidence>
<keyword evidence="5" id="KW-0687">Ribonucleoprotein</keyword>
<protein>
    <recommendedName>
        <fullName evidence="6">Large ribosomal subunit protein mL53</fullName>
    </recommendedName>
    <alternativeName>
        <fullName evidence="7">54S ribosomal protein L44, mitochondrial</fullName>
    </alternativeName>
</protein>
<dbReference type="PANTHER" id="PTHR28236">
    <property type="entry name" value="54S RIBOSOMAL PROTEIN L44, MITOCHONDRIAL"/>
    <property type="match status" value="1"/>
</dbReference>
<evidence type="ECO:0000313" key="8">
    <source>
        <dbReference type="EMBL" id="CCE90489.1"/>
    </source>
</evidence>
<evidence type="ECO:0000313" key="9">
    <source>
        <dbReference type="Proteomes" id="UP000005627"/>
    </source>
</evidence>
<keyword evidence="9" id="KW-1185">Reference proteome</keyword>
<name>G8ZPE5_TORDE</name>
<gene>
    <name evidence="8" type="primary">TDEL0B03600</name>
    <name evidence="8" type="ORF">TDEL_0B03600</name>
</gene>
<dbReference type="EMBL" id="HE616743">
    <property type="protein sequence ID" value="CCE90489.1"/>
    <property type="molecule type" value="Genomic_DNA"/>
</dbReference>
<dbReference type="Gene3D" id="3.40.30.10">
    <property type="entry name" value="Glutaredoxin"/>
    <property type="match status" value="1"/>
</dbReference>
<reference evidence="8 9" key="1">
    <citation type="journal article" date="2011" name="Proc. Natl. Acad. Sci. U.S.A.">
        <title>Evolutionary erosion of yeast sex chromosomes by mating-type switching accidents.</title>
        <authorList>
            <person name="Gordon J.L."/>
            <person name="Armisen D."/>
            <person name="Proux-Wera E."/>
            <person name="Oheigeartaigh S.S."/>
            <person name="Byrne K.P."/>
            <person name="Wolfe K.H."/>
        </authorList>
    </citation>
    <scope>NUCLEOTIDE SEQUENCE [LARGE SCALE GENOMIC DNA]</scope>
    <source>
        <strain evidence="9">ATCC 10662 / CBS 1146 / NBRC 0425 / NCYC 2629 / NRRL Y-866</strain>
    </source>
</reference>
<keyword evidence="4" id="KW-0496">Mitochondrion</keyword>
<evidence type="ECO:0000256" key="5">
    <source>
        <dbReference type="ARBA" id="ARBA00023274"/>
    </source>
</evidence>
<dbReference type="FunCoup" id="G8ZPE5">
    <property type="interactions" value="121"/>
</dbReference>
<evidence type="ECO:0000256" key="3">
    <source>
        <dbReference type="ARBA" id="ARBA00022980"/>
    </source>
</evidence>
<evidence type="ECO:0000256" key="4">
    <source>
        <dbReference type="ARBA" id="ARBA00023128"/>
    </source>
</evidence>
<dbReference type="GO" id="GO:0005762">
    <property type="term" value="C:mitochondrial large ribosomal subunit"/>
    <property type="evidence" value="ECO:0007669"/>
    <property type="project" value="EnsemblFungi"/>
</dbReference>
<dbReference type="STRING" id="1076872.G8ZPE5"/>
<organism evidence="8 9">
    <name type="scientific">Torulaspora delbrueckii</name>
    <name type="common">Yeast</name>
    <name type="synonym">Candida colliculosa</name>
    <dbReference type="NCBI Taxonomy" id="4950"/>
    <lineage>
        <taxon>Eukaryota</taxon>
        <taxon>Fungi</taxon>
        <taxon>Dikarya</taxon>
        <taxon>Ascomycota</taxon>
        <taxon>Saccharomycotina</taxon>
        <taxon>Saccharomycetes</taxon>
        <taxon>Saccharomycetales</taxon>
        <taxon>Saccharomycetaceae</taxon>
        <taxon>Torulaspora</taxon>
    </lineage>
</organism>
<sequence length="98" mass="11203">MITKYFSKVVVKFNPFGKEAKTARLLLSSIPPAQRLQGTQIQSEILHASSSKTPIVKITYKDKKEMELDPSTVTFQELASYFDRHSRQLKLKESIENS</sequence>
<dbReference type="InParanoid" id="G8ZPE5"/>
<keyword evidence="3" id="KW-0689">Ribosomal protein</keyword>
<accession>G8ZPE5</accession>
<dbReference type="PANTHER" id="PTHR28236:SF1">
    <property type="entry name" value="LARGE RIBOSOMAL SUBUNIT PROTEIN ML53"/>
    <property type="match status" value="1"/>
</dbReference>
<dbReference type="GeneID" id="11504489"/>
<dbReference type="OrthoDB" id="4136894at2759"/>
<dbReference type="InterPro" id="IPR019716">
    <property type="entry name" value="Ribosomal_mL53"/>
</dbReference>
<comment type="similarity">
    <text evidence="2">Belongs to the mitochondrion-specific ribosomal protein mL53 family.</text>
</comment>
<dbReference type="HOGENOM" id="CLU_131037_1_1_1"/>
<evidence type="ECO:0000256" key="6">
    <source>
        <dbReference type="ARBA" id="ARBA00035180"/>
    </source>
</evidence>